<feature type="domain" description="PAC" evidence="4">
    <location>
        <begin position="420"/>
        <end position="473"/>
    </location>
</feature>
<evidence type="ECO:0000259" key="4">
    <source>
        <dbReference type="PROSITE" id="PS50113"/>
    </source>
</evidence>
<evidence type="ECO:0000256" key="2">
    <source>
        <dbReference type="ARBA" id="ARBA00034247"/>
    </source>
</evidence>
<dbReference type="FunFam" id="3.30.70.270:FF:000001">
    <property type="entry name" value="Diguanylate cyclase domain protein"/>
    <property type="match status" value="1"/>
</dbReference>
<protein>
    <recommendedName>
        <fullName evidence="1">diguanylate cyclase</fullName>
        <ecNumber evidence="1">2.7.7.65</ecNumber>
    </recommendedName>
</protein>
<dbReference type="InterPro" id="IPR050469">
    <property type="entry name" value="Diguanylate_Cyclase"/>
</dbReference>
<dbReference type="EMBL" id="CP027792">
    <property type="protein sequence ID" value="AVP56894.1"/>
    <property type="molecule type" value="Genomic_DNA"/>
</dbReference>
<comment type="catalytic activity">
    <reaction evidence="2">
        <text>2 GTP = 3',3'-c-di-GMP + 2 diphosphate</text>
        <dbReference type="Rhea" id="RHEA:24898"/>
        <dbReference type="ChEBI" id="CHEBI:33019"/>
        <dbReference type="ChEBI" id="CHEBI:37565"/>
        <dbReference type="ChEBI" id="CHEBI:58805"/>
        <dbReference type="EC" id="2.7.7.65"/>
    </reaction>
</comment>
<dbReference type="InterPro" id="IPR000700">
    <property type="entry name" value="PAS-assoc_C"/>
</dbReference>
<gene>
    <name evidence="6" type="ORF">C7H73_03900</name>
</gene>
<dbReference type="NCBIfam" id="TIGR00254">
    <property type="entry name" value="GGDEF"/>
    <property type="match status" value="1"/>
</dbReference>
<dbReference type="RefSeq" id="WP_106845451.1">
    <property type="nucleotide sequence ID" value="NZ_CP027792.1"/>
</dbReference>
<dbReference type="SMART" id="SM00267">
    <property type="entry name" value="GGDEF"/>
    <property type="match status" value="1"/>
</dbReference>
<dbReference type="GO" id="GO:1902201">
    <property type="term" value="P:negative regulation of bacterial-type flagellum-dependent cell motility"/>
    <property type="evidence" value="ECO:0007669"/>
    <property type="project" value="TreeGrafter"/>
</dbReference>
<dbReference type="PANTHER" id="PTHR45138:SF9">
    <property type="entry name" value="DIGUANYLATE CYCLASE DGCM-RELATED"/>
    <property type="match status" value="1"/>
</dbReference>
<organism evidence="6 7">
    <name type="scientific">Pulveribacter suum</name>
    <dbReference type="NCBI Taxonomy" id="2116657"/>
    <lineage>
        <taxon>Bacteria</taxon>
        <taxon>Pseudomonadati</taxon>
        <taxon>Pseudomonadota</taxon>
        <taxon>Betaproteobacteria</taxon>
        <taxon>Burkholderiales</taxon>
        <taxon>Comamonadaceae</taxon>
        <taxon>Pulveribacter</taxon>
    </lineage>
</organism>
<dbReference type="Gene3D" id="3.30.70.270">
    <property type="match status" value="1"/>
</dbReference>
<dbReference type="NCBIfam" id="TIGR00229">
    <property type="entry name" value="sensory_box"/>
    <property type="match status" value="1"/>
</dbReference>
<dbReference type="InterPro" id="IPR035965">
    <property type="entry name" value="PAS-like_dom_sf"/>
</dbReference>
<evidence type="ECO:0000313" key="6">
    <source>
        <dbReference type="EMBL" id="AVP56894.1"/>
    </source>
</evidence>
<dbReference type="PROSITE" id="PS50887">
    <property type="entry name" value="GGDEF"/>
    <property type="match status" value="1"/>
</dbReference>
<evidence type="ECO:0000256" key="3">
    <source>
        <dbReference type="SAM" id="Phobius"/>
    </source>
</evidence>
<accession>A0A2P1NIK7</accession>
<dbReference type="Gene3D" id="2.10.70.100">
    <property type="match status" value="1"/>
</dbReference>
<dbReference type="InterPro" id="IPR029787">
    <property type="entry name" value="Nucleotide_cyclase"/>
</dbReference>
<keyword evidence="7" id="KW-1185">Reference proteome</keyword>
<proteinExistence type="predicted"/>
<dbReference type="Pfam" id="PF00990">
    <property type="entry name" value="GGDEF"/>
    <property type="match status" value="1"/>
</dbReference>
<dbReference type="KEGG" id="melm:C7H73_03900"/>
<keyword evidence="3" id="KW-0812">Transmembrane</keyword>
<name>A0A2P1NIK7_9BURK</name>
<reference evidence="7" key="1">
    <citation type="submission" date="2018-03" db="EMBL/GenBank/DDBJ databases">
        <title>Genome sequencing of Melaminivora sp. strain SC2-7.</title>
        <authorList>
            <person name="Kim S.-J."/>
            <person name="Heo J."/>
            <person name="Ahn J.-H."/>
            <person name="Kwon S.-W."/>
        </authorList>
    </citation>
    <scope>NUCLEOTIDE SEQUENCE [LARGE SCALE GENOMIC DNA]</scope>
    <source>
        <strain evidence="7">SC2-7</strain>
    </source>
</reference>
<dbReference type="Gene3D" id="3.30.450.20">
    <property type="entry name" value="PAS domain"/>
    <property type="match status" value="1"/>
</dbReference>
<evidence type="ECO:0000259" key="5">
    <source>
        <dbReference type="PROSITE" id="PS50887"/>
    </source>
</evidence>
<dbReference type="Proteomes" id="UP000241829">
    <property type="component" value="Chromosome"/>
</dbReference>
<feature type="domain" description="GGDEF" evidence="5">
    <location>
        <begin position="512"/>
        <end position="660"/>
    </location>
</feature>
<dbReference type="InterPro" id="IPR000014">
    <property type="entry name" value="PAS"/>
</dbReference>
<dbReference type="InterPro" id="IPR013655">
    <property type="entry name" value="PAS_fold_3"/>
</dbReference>
<keyword evidence="3" id="KW-0472">Membrane</keyword>
<feature type="transmembrane region" description="Helical" evidence="3">
    <location>
        <begin position="307"/>
        <end position="330"/>
    </location>
</feature>
<evidence type="ECO:0000313" key="7">
    <source>
        <dbReference type="Proteomes" id="UP000241829"/>
    </source>
</evidence>
<evidence type="ECO:0000256" key="1">
    <source>
        <dbReference type="ARBA" id="ARBA00012528"/>
    </source>
</evidence>
<keyword evidence="3" id="KW-1133">Transmembrane helix</keyword>
<dbReference type="EC" id="2.7.7.65" evidence="1"/>
<dbReference type="CDD" id="cd00130">
    <property type="entry name" value="PAS"/>
    <property type="match status" value="1"/>
</dbReference>
<dbReference type="PROSITE" id="PS50113">
    <property type="entry name" value="PAC"/>
    <property type="match status" value="1"/>
</dbReference>
<dbReference type="GO" id="GO:0043709">
    <property type="term" value="P:cell adhesion involved in single-species biofilm formation"/>
    <property type="evidence" value="ECO:0007669"/>
    <property type="project" value="TreeGrafter"/>
</dbReference>
<sequence length="674" mass="74497">MKHFSPPASSAPPSRAWWLLPLLALLCSLALGWGVRTVYLEREQRYRHVIEGSLAAINQLQVGGVTAWRQRRMGEAASLTDDGLLTAAVTRWRQVPSSANAAVLRERLRGMVEHLGYTGAYLVDPQGRLLLGPDGPQQGGMPAPERDALHASLALAQPAVTGLQRDARFAFPYFGLLAPLYDGTQPLGAVWLVVDARATLYPLLATWPNSSHTAESFLVERQGDSMLFLSPLRHRGDEPLTLRMPWRPGSGEPIALAAGGSRGTLYGLDYRGEQVLATVAAVPGSNWLLISKIDAAEAFTEAQRREWLALGLFASLAALLLGGVVVLWRWRVWRRESALKERLEHNMRWLETAQRAASVGYFAYNGEQRVFVMSAMANAIFGLPAHGQMALRQWIDMLHADDREETLRLHGEAMAQHSPLCAQYRILRASDRHLRWVEVRAEYGDPQGAERSRMTGTIQDITERRQAEEQLERYRAALEAQIRIDPLTQLANRLALDEQVAFEWERAQRSGTPLALLMIDVDRFKAFNDHYGHVAGDRCLQSVALALSTATGRAGDVVARYGGEEFAVLLPGASEEQAWSVAERLREAVRALGIDHARGCEDCIVTISIGAASIQPALREMTTGSPRTGVDMAHALFRQADAALYRAKQYGRDQTMVYGPECDVALHDAPDSLL</sequence>
<dbReference type="InterPro" id="IPR000160">
    <property type="entry name" value="GGDEF_dom"/>
</dbReference>
<dbReference type="SUPFAM" id="SSF55073">
    <property type="entry name" value="Nucleotide cyclase"/>
    <property type="match status" value="1"/>
</dbReference>
<dbReference type="CDD" id="cd01949">
    <property type="entry name" value="GGDEF"/>
    <property type="match status" value="1"/>
</dbReference>
<dbReference type="InterPro" id="IPR043128">
    <property type="entry name" value="Rev_trsase/Diguanyl_cyclase"/>
</dbReference>
<dbReference type="Pfam" id="PF08447">
    <property type="entry name" value="PAS_3"/>
    <property type="match status" value="1"/>
</dbReference>
<dbReference type="AlphaFoldDB" id="A0A2P1NIK7"/>
<dbReference type="SUPFAM" id="SSF55785">
    <property type="entry name" value="PYP-like sensor domain (PAS domain)"/>
    <property type="match status" value="1"/>
</dbReference>
<dbReference type="GO" id="GO:0052621">
    <property type="term" value="F:diguanylate cyclase activity"/>
    <property type="evidence" value="ECO:0007669"/>
    <property type="project" value="UniProtKB-EC"/>
</dbReference>
<dbReference type="GO" id="GO:0005886">
    <property type="term" value="C:plasma membrane"/>
    <property type="evidence" value="ECO:0007669"/>
    <property type="project" value="TreeGrafter"/>
</dbReference>
<dbReference type="OrthoDB" id="9813903at2"/>
<dbReference type="PANTHER" id="PTHR45138">
    <property type="entry name" value="REGULATORY COMPONENTS OF SENSORY TRANSDUCTION SYSTEM"/>
    <property type="match status" value="1"/>
</dbReference>